<keyword evidence="2" id="KW-1133">Transmembrane helix</keyword>
<evidence type="ECO:0000313" key="4">
    <source>
        <dbReference type="Proteomes" id="UP000094622"/>
    </source>
</evidence>
<evidence type="ECO:0000256" key="1">
    <source>
        <dbReference type="SAM" id="Coils"/>
    </source>
</evidence>
<feature type="coiled-coil region" evidence="1">
    <location>
        <begin position="41"/>
        <end position="68"/>
    </location>
</feature>
<comment type="caution">
    <text evidence="3">The sequence shown here is derived from an EMBL/GenBank/DDBJ whole genome shotgun (WGS) entry which is preliminary data.</text>
</comment>
<keyword evidence="1" id="KW-0175">Coiled coil</keyword>
<proteinExistence type="predicted"/>
<keyword evidence="4" id="KW-1185">Reference proteome</keyword>
<dbReference type="AlphaFoldDB" id="A0A1E3H477"/>
<keyword evidence="2" id="KW-0472">Membrane</keyword>
<protein>
    <submittedName>
        <fullName evidence="3">Septum formation initiator</fullName>
    </submittedName>
</protein>
<name>A0A1E3H477_9HYPH</name>
<dbReference type="Pfam" id="PF04977">
    <property type="entry name" value="DivIC"/>
    <property type="match status" value="1"/>
</dbReference>
<feature type="transmembrane region" description="Helical" evidence="2">
    <location>
        <begin position="14"/>
        <end position="32"/>
    </location>
</feature>
<evidence type="ECO:0000256" key="2">
    <source>
        <dbReference type="SAM" id="Phobius"/>
    </source>
</evidence>
<sequence>MATRQYRPSRLRRLALPAVTALFLGYFAYHAFHGEYGIAGRALVESRASHLRTQLDRLKTERRDMEKRVALLSGPAIDRDLLDIRAREALNYVSPNDLVILRPRAE</sequence>
<reference evidence="3 4" key="1">
    <citation type="submission" date="2016-07" db="EMBL/GenBank/DDBJ databases">
        <title>Draft Genome Sequence of Methylobrevis pamukkalensis PK2.</title>
        <authorList>
            <person name="Vasilenko O.V."/>
            <person name="Doronina N.V."/>
            <person name="Shmareva M.N."/>
            <person name="Tarlachkov S.V."/>
            <person name="Mustakhimov I."/>
            <person name="Trotsenko Y.A."/>
        </authorList>
    </citation>
    <scope>NUCLEOTIDE SEQUENCE [LARGE SCALE GENOMIC DNA]</scope>
    <source>
        <strain evidence="3 4">PK2</strain>
    </source>
</reference>
<dbReference type="EMBL" id="MCRJ01000029">
    <property type="protein sequence ID" value="ODN71128.1"/>
    <property type="molecule type" value="Genomic_DNA"/>
</dbReference>
<evidence type="ECO:0000313" key="3">
    <source>
        <dbReference type="EMBL" id="ODN71128.1"/>
    </source>
</evidence>
<dbReference type="InterPro" id="IPR007060">
    <property type="entry name" value="FtsL/DivIC"/>
</dbReference>
<dbReference type="Proteomes" id="UP000094622">
    <property type="component" value="Unassembled WGS sequence"/>
</dbReference>
<keyword evidence="2" id="KW-0812">Transmembrane</keyword>
<accession>A0A1E3H477</accession>
<gene>
    <name evidence="3" type="ORF">A6302_01562</name>
</gene>
<organism evidence="3 4">
    <name type="scientific">Methylobrevis pamukkalensis</name>
    <dbReference type="NCBI Taxonomy" id="1439726"/>
    <lineage>
        <taxon>Bacteria</taxon>
        <taxon>Pseudomonadati</taxon>
        <taxon>Pseudomonadota</taxon>
        <taxon>Alphaproteobacteria</taxon>
        <taxon>Hyphomicrobiales</taxon>
        <taxon>Pleomorphomonadaceae</taxon>
        <taxon>Methylobrevis</taxon>
    </lineage>
</organism>